<accession>A0AAJ6QR29</accession>
<evidence type="ECO:0000256" key="1">
    <source>
        <dbReference type="ARBA" id="ARBA00009191"/>
    </source>
</evidence>
<feature type="domain" description="Strictosidine synthase conserved region" evidence="4">
    <location>
        <begin position="182"/>
        <end position="265"/>
    </location>
</feature>
<comment type="similarity">
    <text evidence="1">Belongs to the strictosidine synthase family.</text>
</comment>
<organism evidence="5 6">
    <name type="scientific">Galendromus occidentalis</name>
    <name type="common">western predatory mite</name>
    <dbReference type="NCBI Taxonomy" id="34638"/>
    <lineage>
        <taxon>Eukaryota</taxon>
        <taxon>Metazoa</taxon>
        <taxon>Ecdysozoa</taxon>
        <taxon>Arthropoda</taxon>
        <taxon>Chelicerata</taxon>
        <taxon>Arachnida</taxon>
        <taxon>Acari</taxon>
        <taxon>Parasitiformes</taxon>
        <taxon>Mesostigmata</taxon>
        <taxon>Gamasina</taxon>
        <taxon>Phytoseioidea</taxon>
        <taxon>Phytoseiidae</taxon>
        <taxon>Typhlodrominae</taxon>
        <taxon>Galendromus</taxon>
    </lineage>
</organism>
<reference evidence="6" key="1">
    <citation type="submission" date="2025-08" db="UniProtKB">
        <authorList>
            <consortium name="RefSeq"/>
        </authorList>
    </citation>
    <scope>IDENTIFICATION</scope>
</reference>
<keyword evidence="2" id="KW-0597">Phosphoprotein</keyword>
<gene>
    <name evidence="6" type="primary">LOC100898687</name>
</gene>
<dbReference type="PANTHER" id="PTHR10426:SF88">
    <property type="entry name" value="ADIPOCYTE PLASMA MEMBRANE-ASSOCIATED PROTEIN HEMOMUCIN-RELATED"/>
    <property type="match status" value="1"/>
</dbReference>
<dbReference type="PANTHER" id="PTHR10426">
    <property type="entry name" value="STRICTOSIDINE SYNTHASE-RELATED"/>
    <property type="match status" value="1"/>
</dbReference>
<evidence type="ECO:0000313" key="5">
    <source>
        <dbReference type="Proteomes" id="UP000694867"/>
    </source>
</evidence>
<dbReference type="Proteomes" id="UP000694867">
    <property type="component" value="Unplaced"/>
</dbReference>
<evidence type="ECO:0000313" key="6">
    <source>
        <dbReference type="RefSeq" id="XP_003741264.1"/>
    </source>
</evidence>
<dbReference type="InterPro" id="IPR018119">
    <property type="entry name" value="Strictosidine_synth_cons-reg"/>
</dbReference>
<keyword evidence="5" id="KW-1185">Reference proteome</keyword>
<dbReference type="Gene3D" id="2.120.10.30">
    <property type="entry name" value="TolB, C-terminal domain"/>
    <property type="match status" value="1"/>
</dbReference>
<dbReference type="GO" id="GO:0012505">
    <property type="term" value="C:endomembrane system"/>
    <property type="evidence" value="ECO:0007669"/>
    <property type="project" value="TreeGrafter"/>
</dbReference>
<dbReference type="SUPFAM" id="SSF63829">
    <property type="entry name" value="Calcium-dependent phosphotriesterase"/>
    <property type="match status" value="1"/>
</dbReference>
<evidence type="ECO:0000259" key="4">
    <source>
        <dbReference type="Pfam" id="PF03088"/>
    </source>
</evidence>
<dbReference type="GeneID" id="100898687"/>
<dbReference type="GO" id="GO:0016787">
    <property type="term" value="F:hydrolase activity"/>
    <property type="evidence" value="ECO:0007669"/>
    <property type="project" value="TreeGrafter"/>
</dbReference>
<evidence type="ECO:0000256" key="2">
    <source>
        <dbReference type="ARBA" id="ARBA00022553"/>
    </source>
</evidence>
<dbReference type="RefSeq" id="XP_003741264.1">
    <property type="nucleotide sequence ID" value="XM_003741216.1"/>
</dbReference>
<dbReference type="KEGG" id="goe:100898687"/>
<name>A0AAJ6QR29_9ACAR</name>
<sequence length="423" mass="46505">MAYGKFLSSALKAVLQIPVESQSSFDPQPFNETILLPPDVPITTDELDKKAVKVFEFLNAPESIVKIGNDLYTSAMDGIYKVDCLRKHASYCTHLPYHSAFLAWLRVCAVDTVTGKERKIYDGNADCKEFCSRPLGIRIHKRTMYCADLLKGLIEIDLETEKAKVLLPLGSSVGGLELFFPNDVAVDPERQLIYLSDSDTKRKWDYYMFSLLDFQNNSRIIQFNLTSGEATIFADGLHFANGIQISNDKKSLLVSEFTSRRVMRFPFGGSLPATGSLFSAYLPGNPDNIRPSKKGGYWVALVGSRADGTRTLVEELQARPAVTKRILNWLVTAGTFLESVGVLSGNKALQPTANELKNGNILGSSIPASGAIAELDAEGKVLRVLHSTKFGDLSEILDDDGDLYIGTYLHQGLLKLPATAAHN</sequence>
<dbReference type="Pfam" id="PF03088">
    <property type="entry name" value="Str_synth"/>
    <property type="match status" value="1"/>
</dbReference>
<protein>
    <submittedName>
        <fullName evidence="6">Adipocyte plasma membrane-associated protein-like</fullName>
    </submittedName>
</protein>
<dbReference type="InterPro" id="IPR011042">
    <property type="entry name" value="6-blade_b-propeller_TolB-like"/>
</dbReference>
<dbReference type="AlphaFoldDB" id="A0AAJ6QR29"/>
<keyword evidence="3" id="KW-0325">Glycoprotein</keyword>
<proteinExistence type="inferred from homology"/>
<evidence type="ECO:0000256" key="3">
    <source>
        <dbReference type="ARBA" id="ARBA00023180"/>
    </source>
</evidence>